<keyword evidence="3" id="KW-1185">Reference proteome</keyword>
<proteinExistence type="predicted"/>
<dbReference type="Gene3D" id="3.30.420.130">
    <property type="entry name" value="Dinitrogenase iron-molybdenum cofactor biosynthesis domain"/>
    <property type="match status" value="1"/>
</dbReference>
<dbReference type="GeneID" id="5055717"/>
<dbReference type="SUPFAM" id="SSF53146">
    <property type="entry name" value="Nitrogenase accessory factor-like"/>
    <property type="match status" value="1"/>
</dbReference>
<dbReference type="InterPro" id="IPR036105">
    <property type="entry name" value="DiNase_FeMo-co_biosyn_sf"/>
</dbReference>
<evidence type="ECO:0000259" key="1">
    <source>
        <dbReference type="Pfam" id="PF02579"/>
    </source>
</evidence>
<comment type="caution">
    <text evidence="2">The sequence shown here is derived from an EMBL/GenBank/DDBJ whole genome shotgun (WGS) entry which is preliminary data.</text>
</comment>
<protein>
    <submittedName>
        <fullName evidence="2">Dinitrogenase iron-molybdenum cofactor biosynthesis protein</fullName>
    </submittedName>
</protein>
<dbReference type="Proteomes" id="UP000554766">
    <property type="component" value="Unassembled WGS sequence"/>
</dbReference>
<dbReference type="InterPro" id="IPR003731">
    <property type="entry name" value="Di-Nase_FeMo-co_biosynth"/>
</dbReference>
<evidence type="ECO:0000313" key="2">
    <source>
        <dbReference type="EMBL" id="NYR15792.1"/>
    </source>
</evidence>
<dbReference type="PANTHER" id="PTHR33937:SF2">
    <property type="entry name" value="DINITROGENASE IRON-MOLYBDENUM COFACTOR BIOSYNTHESIS DOMAIN-CONTAINING PROTEIN"/>
    <property type="match status" value="1"/>
</dbReference>
<feature type="domain" description="Dinitrogenase iron-molybdenum cofactor biosynthesis" evidence="1">
    <location>
        <begin position="14"/>
        <end position="98"/>
    </location>
</feature>
<dbReference type="InterPro" id="IPR051840">
    <property type="entry name" value="NifX/NifY_domain"/>
</dbReference>
<dbReference type="RefSeq" id="WP_128867349.1">
    <property type="nucleotide sequence ID" value="NZ_JAAVJF010000003.1"/>
</dbReference>
<gene>
    <name evidence="2" type="ORF">HC235_07555</name>
</gene>
<sequence length="117" mass="13236">MRILVPVEEPRGLESPVSEEFGEAPYFAVVTDGGVQILTNEEVMRGFRHRWEAIVALKPDVVITKEIGRPAYQALRSRGVRIYLADGATLKEALEKLRRGELAEFPPELVHEPRHPH</sequence>
<organism evidence="2 3">
    <name type="scientific">Pyrobaculum arsenaticum</name>
    <dbReference type="NCBI Taxonomy" id="121277"/>
    <lineage>
        <taxon>Archaea</taxon>
        <taxon>Thermoproteota</taxon>
        <taxon>Thermoprotei</taxon>
        <taxon>Thermoproteales</taxon>
        <taxon>Thermoproteaceae</taxon>
        <taxon>Pyrobaculum</taxon>
    </lineage>
</organism>
<dbReference type="AlphaFoldDB" id="A0A7L4PAP0"/>
<dbReference type="EMBL" id="JAAVJF010000003">
    <property type="protein sequence ID" value="NYR15792.1"/>
    <property type="molecule type" value="Genomic_DNA"/>
</dbReference>
<accession>A0A7L4PAP0</accession>
<evidence type="ECO:0000313" key="3">
    <source>
        <dbReference type="Proteomes" id="UP000554766"/>
    </source>
</evidence>
<dbReference type="Pfam" id="PF02579">
    <property type="entry name" value="Nitro_FeMo-Co"/>
    <property type="match status" value="1"/>
</dbReference>
<reference evidence="2 3" key="1">
    <citation type="journal article" date="2020" name="Nat. Commun.">
        <title>The structures of two archaeal type IV pili illuminate evolutionary relationships.</title>
        <authorList>
            <person name="Wang F."/>
            <person name="Baquero D.P."/>
            <person name="Su Z."/>
            <person name="Beltran L.C."/>
            <person name="Prangishvili D."/>
            <person name="Krupovic M."/>
            <person name="Egelman E.H."/>
        </authorList>
    </citation>
    <scope>NUCLEOTIDE SEQUENCE [LARGE SCALE GENOMIC DNA]</scope>
    <source>
        <strain evidence="2 3">2GA</strain>
    </source>
</reference>
<name>A0A7L4PAP0_9CREN</name>
<dbReference type="PANTHER" id="PTHR33937">
    <property type="entry name" value="IRON-MOLYBDENUM PROTEIN-RELATED-RELATED"/>
    <property type="match status" value="1"/>
</dbReference>